<evidence type="ECO:0000313" key="4">
    <source>
        <dbReference type="Proteomes" id="UP000237686"/>
    </source>
</evidence>
<evidence type="ECO:0000259" key="2">
    <source>
        <dbReference type="PROSITE" id="PS50126"/>
    </source>
</evidence>
<dbReference type="PROSITE" id="PS50126">
    <property type="entry name" value="S1"/>
    <property type="match status" value="1"/>
</dbReference>
<dbReference type="SUPFAM" id="SSF53098">
    <property type="entry name" value="Ribonuclease H-like"/>
    <property type="match status" value="1"/>
</dbReference>
<dbReference type="SUPFAM" id="SSF158832">
    <property type="entry name" value="Tex N-terminal region-like"/>
    <property type="match status" value="1"/>
</dbReference>
<dbReference type="RefSeq" id="WP_105752534.1">
    <property type="nucleotide sequence ID" value="NZ_CADFDF010000006.1"/>
</dbReference>
<dbReference type="Gene3D" id="1.10.150.310">
    <property type="entry name" value="Tex RuvX-like domain-like"/>
    <property type="match status" value="1"/>
</dbReference>
<dbReference type="Gene3D" id="3.30.420.140">
    <property type="entry name" value="YqgF/RNase H-like domain"/>
    <property type="match status" value="1"/>
</dbReference>
<dbReference type="InterPro" id="IPR041692">
    <property type="entry name" value="HHH_9"/>
</dbReference>
<protein>
    <submittedName>
        <fullName evidence="3">RNA-binding transcriptional accessory protein</fullName>
    </submittedName>
</protein>
<dbReference type="FunFam" id="1.10.10.650:FF:000001">
    <property type="entry name" value="S1 RNA-binding domain 1"/>
    <property type="match status" value="1"/>
</dbReference>
<sequence>MTETVALKIVQRIATELSVQPRQVAAAVQLLDEGSTVPFIARYRKEATGNLDDTQLRQLEERLLYLRELEDRRAAILSSIEEQGKLTDELRAAIDAADSKHVLEDLYLPYKPKRRTRAQIAREAGLEPLAQALLANPMLDPQTEAAAYVDADKGVADVKAALDGARDILSEQFGETAELLGKLRDYLHDRGVVSSAVVEGKENEEGEKFRDYYDYAETLKTVPSHRALALFRGRNAGVLTIRLGLGEELDAQVPHPGEAMIARHFGIANQNRPADKWLSDVCRWCWRVKVQPHIENELLTQLRETAETEAIRVFARNLKDLLLAAPAGPKAVIGLDPGLRTGVKVAVVDRTGKLLATDTIYPHEPRRDWDGSIAKLARLAAQTQAELISIGNGTASRETDKLASELIAKHPELRLQKIVVSEAGASVYSASELAAKEFPELDVSLRGAVSIARRLQDPLAELVKIEPKAIGVGQYQHDVNQRELARSLDAVVEDCVNAVGVDANTASAPLLARVSGLNATLARNIVDYRDANGPFPSREHLRKVPRLGDKTFEQAAGFLRINGGENPLDRSSVHPEAYPVVERILAKINKRIDDVLGNRDALSGLSPAEFVDERFGLPTVRDILSELEKPGRDPRPEFKTATFREGVEKVSDLVPGMTLEGVVTNVAAFGAFVDIGVHQDGLVHVSAMSTKFIKDPHEVVKAGQVVKVKVLDVDVKRQRISLTMRLDDEAAPGLSSRGAQERGTAARGGARPPRAREPEPAGAMAAAFAKLKQR</sequence>
<proteinExistence type="predicted"/>
<accession>A0A8E2RT02</accession>
<dbReference type="InterPro" id="IPR006641">
    <property type="entry name" value="YqgF/RNaseH-like_dom"/>
</dbReference>
<dbReference type="PANTHER" id="PTHR10724:SF10">
    <property type="entry name" value="S1 RNA-BINDING DOMAIN-CONTAINING PROTEIN 1"/>
    <property type="match status" value="1"/>
</dbReference>
<dbReference type="Pfam" id="PF17674">
    <property type="entry name" value="HHH_9"/>
    <property type="match status" value="1"/>
</dbReference>
<dbReference type="GO" id="GO:0005829">
    <property type="term" value="C:cytosol"/>
    <property type="evidence" value="ECO:0007669"/>
    <property type="project" value="TreeGrafter"/>
</dbReference>
<dbReference type="SMART" id="SM00316">
    <property type="entry name" value="S1"/>
    <property type="match status" value="1"/>
</dbReference>
<dbReference type="Pfam" id="PF12836">
    <property type="entry name" value="HHH_3"/>
    <property type="match status" value="1"/>
</dbReference>
<dbReference type="CDD" id="cd05685">
    <property type="entry name" value="S1_Tex"/>
    <property type="match status" value="1"/>
</dbReference>
<dbReference type="SUPFAM" id="SSF50249">
    <property type="entry name" value="Nucleic acid-binding proteins"/>
    <property type="match status" value="1"/>
</dbReference>
<dbReference type="InterPro" id="IPR012340">
    <property type="entry name" value="NA-bd_OB-fold"/>
</dbReference>
<dbReference type="InterPro" id="IPR032639">
    <property type="entry name" value="Tex_YqgF"/>
</dbReference>
<feature type="compositionally biased region" description="Low complexity" evidence="1">
    <location>
        <begin position="737"/>
        <end position="752"/>
    </location>
</feature>
<dbReference type="Gene3D" id="1.10.10.650">
    <property type="entry name" value="RuvA domain 2-like"/>
    <property type="match status" value="1"/>
</dbReference>
<dbReference type="FunFam" id="2.40.50.140:FF:000051">
    <property type="entry name" value="RNA-binding transcriptional accessory protein"/>
    <property type="match status" value="1"/>
</dbReference>
<gene>
    <name evidence="3" type="ORF">C6P98_20365</name>
</gene>
<dbReference type="InterPro" id="IPR023319">
    <property type="entry name" value="Tex-like_HTH_dom_sf"/>
</dbReference>
<dbReference type="SUPFAM" id="SSF47781">
    <property type="entry name" value="RuvA domain 2-like"/>
    <property type="match status" value="2"/>
</dbReference>
<dbReference type="FunFam" id="3.30.420.140:FF:000001">
    <property type="entry name" value="RNA-binding transcriptional accessory protein"/>
    <property type="match status" value="1"/>
</dbReference>
<dbReference type="InterPro" id="IPR023323">
    <property type="entry name" value="Tex-like_dom_sf"/>
</dbReference>
<dbReference type="FunFam" id="1.10.150.310:FF:000001">
    <property type="entry name" value="RNA-binding transcriptional accessory protein"/>
    <property type="match status" value="1"/>
</dbReference>
<reference evidence="3 4" key="1">
    <citation type="submission" date="2018-03" db="EMBL/GenBank/DDBJ databases">
        <authorList>
            <person name="Nguyen K."/>
            <person name="Fouts D."/>
            <person name="Sutton G."/>
        </authorList>
    </citation>
    <scope>NUCLEOTIDE SEQUENCE [LARGE SCALE GENOMIC DNA]</scope>
    <source>
        <strain evidence="3 4">AU17135</strain>
    </source>
</reference>
<organism evidence="3 4">
    <name type="scientific">Burkholderia multivorans</name>
    <dbReference type="NCBI Taxonomy" id="87883"/>
    <lineage>
        <taxon>Bacteria</taxon>
        <taxon>Pseudomonadati</taxon>
        <taxon>Pseudomonadota</taxon>
        <taxon>Betaproteobacteria</taxon>
        <taxon>Burkholderiales</taxon>
        <taxon>Burkholderiaceae</taxon>
        <taxon>Burkholderia</taxon>
        <taxon>Burkholderia cepacia complex</taxon>
    </lineage>
</organism>
<dbReference type="InterPro" id="IPR037027">
    <property type="entry name" value="YqgF/RNaseH-like_dom_sf"/>
</dbReference>
<dbReference type="InterPro" id="IPR050437">
    <property type="entry name" value="Ribos_protein_bS1-like"/>
</dbReference>
<comment type="caution">
    <text evidence="3">The sequence shown here is derived from an EMBL/GenBank/DDBJ whole genome shotgun (WGS) entry which is preliminary data.</text>
</comment>
<feature type="compositionally biased region" description="Low complexity" evidence="1">
    <location>
        <begin position="760"/>
        <end position="774"/>
    </location>
</feature>
<dbReference type="GO" id="GO:0006139">
    <property type="term" value="P:nucleobase-containing compound metabolic process"/>
    <property type="evidence" value="ECO:0007669"/>
    <property type="project" value="InterPro"/>
</dbReference>
<dbReference type="InterPro" id="IPR044146">
    <property type="entry name" value="S1_Tex"/>
</dbReference>
<dbReference type="InterPro" id="IPR003029">
    <property type="entry name" value="S1_domain"/>
</dbReference>
<dbReference type="Gene3D" id="2.40.50.140">
    <property type="entry name" value="Nucleic acid-binding proteins"/>
    <property type="match status" value="1"/>
</dbReference>
<dbReference type="PANTHER" id="PTHR10724">
    <property type="entry name" value="30S RIBOSOMAL PROTEIN S1"/>
    <property type="match status" value="1"/>
</dbReference>
<evidence type="ECO:0000256" key="1">
    <source>
        <dbReference type="SAM" id="MobiDB-lite"/>
    </source>
</evidence>
<name>A0A8E2RT02_9BURK</name>
<dbReference type="Pfam" id="PF00575">
    <property type="entry name" value="S1"/>
    <property type="match status" value="1"/>
</dbReference>
<evidence type="ECO:0000313" key="3">
    <source>
        <dbReference type="EMBL" id="PRF20744.1"/>
    </source>
</evidence>
<dbReference type="Proteomes" id="UP000237686">
    <property type="component" value="Unassembled WGS sequence"/>
</dbReference>
<dbReference type="GO" id="GO:0006412">
    <property type="term" value="P:translation"/>
    <property type="evidence" value="ECO:0007669"/>
    <property type="project" value="TreeGrafter"/>
</dbReference>
<dbReference type="Gene3D" id="1.10.3500.10">
    <property type="entry name" value="Tex N-terminal region-like"/>
    <property type="match status" value="1"/>
</dbReference>
<dbReference type="GO" id="GO:0003729">
    <property type="term" value="F:mRNA binding"/>
    <property type="evidence" value="ECO:0007669"/>
    <property type="project" value="UniProtKB-ARBA"/>
</dbReference>
<dbReference type="Pfam" id="PF09371">
    <property type="entry name" value="Tex_N"/>
    <property type="match status" value="1"/>
</dbReference>
<feature type="domain" description="S1 motif" evidence="2">
    <location>
        <begin position="656"/>
        <end position="725"/>
    </location>
</feature>
<dbReference type="GO" id="GO:0003735">
    <property type="term" value="F:structural constituent of ribosome"/>
    <property type="evidence" value="ECO:0007669"/>
    <property type="project" value="TreeGrafter"/>
</dbReference>
<dbReference type="EMBL" id="PVFZ01000056">
    <property type="protein sequence ID" value="PRF20744.1"/>
    <property type="molecule type" value="Genomic_DNA"/>
</dbReference>
<dbReference type="InterPro" id="IPR018974">
    <property type="entry name" value="Tex-like_N"/>
</dbReference>
<dbReference type="Pfam" id="PF16921">
    <property type="entry name" value="Tex_YqgF"/>
    <property type="match status" value="1"/>
</dbReference>
<dbReference type="InterPro" id="IPR055179">
    <property type="entry name" value="Tex-like_central_region"/>
</dbReference>
<dbReference type="SMART" id="SM00732">
    <property type="entry name" value="YqgFc"/>
    <property type="match status" value="1"/>
</dbReference>
<dbReference type="AlphaFoldDB" id="A0A8E2RT02"/>
<dbReference type="Pfam" id="PF22706">
    <property type="entry name" value="Tex_central_region"/>
    <property type="match status" value="1"/>
</dbReference>
<feature type="region of interest" description="Disordered" evidence="1">
    <location>
        <begin position="728"/>
        <end position="774"/>
    </location>
</feature>
<dbReference type="InterPro" id="IPR012337">
    <property type="entry name" value="RNaseH-like_sf"/>
</dbReference>
<dbReference type="InterPro" id="IPR010994">
    <property type="entry name" value="RuvA_2-like"/>
</dbReference>